<dbReference type="EMBL" id="CP117258">
    <property type="protein sequence ID" value="WFR98773.1"/>
    <property type="molecule type" value="Genomic_DNA"/>
</dbReference>
<evidence type="ECO:0000313" key="2">
    <source>
        <dbReference type="Proteomes" id="UP000249499"/>
    </source>
</evidence>
<sequence>MKKSAAYMVNDTILLQAMSLTDSGLWIAYGVVFSIRVDDPVKLTDGIRRSLANDKEYSTIAPMAGWLYFAGN</sequence>
<geneLocation type="plasmid" evidence="1 2">
    <name>unnamed1</name>
</geneLocation>
<dbReference type="KEGG" id="rtu:PR017_24045"/>
<dbReference type="RefSeq" id="WP_133255545.1">
    <property type="nucleotide sequence ID" value="NZ_CP117258.1"/>
</dbReference>
<proteinExistence type="predicted"/>
<reference evidence="1 2" key="1">
    <citation type="journal article" date="2018" name="Sci. Rep.">
        <title>Rhizobium tumorigenes sp. nov., a novel plant tumorigenic bacterium isolated from cane gall tumors on thornless blackberry.</title>
        <authorList>
            <person name="Kuzmanovi N."/>
            <person name="Smalla K."/>
            <person name="Gronow S."/>
            <person name="PuBawska J."/>
        </authorList>
    </citation>
    <scope>NUCLEOTIDE SEQUENCE [LARGE SCALE GENOMIC DNA]</scope>
    <source>
        <strain evidence="1 2">1078</strain>
    </source>
</reference>
<name>A0AAF1K9H9_9HYPH</name>
<dbReference type="AlphaFoldDB" id="A0AAF1K9H9"/>
<accession>A0AAF1K9H9</accession>
<keyword evidence="2" id="KW-1185">Reference proteome</keyword>
<gene>
    <name evidence="1" type="ORF">PR017_24045</name>
</gene>
<dbReference type="Proteomes" id="UP000249499">
    <property type="component" value="Plasmid unnamed1"/>
</dbReference>
<evidence type="ECO:0000313" key="1">
    <source>
        <dbReference type="EMBL" id="WFR98773.1"/>
    </source>
</evidence>
<organism evidence="1 2">
    <name type="scientific">Rhizobium tumorigenes</name>
    <dbReference type="NCBI Taxonomy" id="2041385"/>
    <lineage>
        <taxon>Bacteria</taxon>
        <taxon>Pseudomonadati</taxon>
        <taxon>Pseudomonadota</taxon>
        <taxon>Alphaproteobacteria</taxon>
        <taxon>Hyphomicrobiales</taxon>
        <taxon>Rhizobiaceae</taxon>
        <taxon>Rhizobium/Agrobacterium group</taxon>
        <taxon>Rhizobium</taxon>
    </lineage>
</organism>
<reference evidence="2" key="2">
    <citation type="journal article" date="2023" name="MicrobiologyOpen">
        <title>Genomics of the tumorigenes clade of the family Rhizobiaceae and description of Rhizobium rhododendri sp. nov.</title>
        <authorList>
            <person name="Kuzmanovic N."/>
            <person name="diCenzo G.C."/>
            <person name="Bunk B."/>
            <person name="Sproeer C."/>
            <person name="Fruehling A."/>
            <person name="Neumann-Schaal M."/>
            <person name="Overmann J."/>
            <person name="Smalla K."/>
        </authorList>
    </citation>
    <scope>NUCLEOTIDE SEQUENCE [LARGE SCALE GENOMIC DNA]</scope>
    <source>
        <strain evidence="2">1078</strain>
        <plasmid evidence="2">unnamed1</plasmid>
    </source>
</reference>
<protein>
    <submittedName>
        <fullName evidence="1">Uncharacterized protein</fullName>
    </submittedName>
</protein>
<keyword evidence="1" id="KW-0614">Plasmid</keyword>